<sequence>MYPCQCVMHVMLSVLRGGNSGLIYEGFQVHLRAEFRLRYAEALIVCTSTPLPTVPSRKVVVALPSQLAGHPFDDPNADIILRSSDEVPTDFRVYKLLLSLASPFFATAFTLPQPDNDDGTPVMEMEEDKHTLELILGLCYPISVKEPPPLSSLKDLLIVTRAVLKFEMSGIQNYVKGVLVQPRFIEAQPLRVFAIACHFGWAKEAGEAARCTLRQAADIWVDELELISGATYHRLLRYRRKCAAAASRVVLALTRGPADESDWVWDEHTWCVAHRSSAHKGTCPGPREWWLSWMNEVEDLLRERPCGETVKKADLLRVSGLPTVALCDNCAESVARELEDYTHVLARLVDRAISGVKLLL</sequence>
<feature type="domain" description="BTB" evidence="1">
    <location>
        <begin position="77"/>
        <end position="148"/>
    </location>
</feature>
<proteinExistence type="predicted"/>
<name>A0A9P3PTY8_LYOSH</name>
<comment type="caution">
    <text evidence="2">The sequence shown here is derived from an EMBL/GenBank/DDBJ whole genome shotgun (WGS) entry which is preliminary data.</text>
</comment>
<dbReference type="OrthoDB" id="3357985at2759"/>
<protein>
    <submittedName>
        <fullName evidence="2">BTB/POZ domain containing protein</fullName>
    </submittedName>
</protein>
<dbReference type="PROSITE" id="PS50097">
    <property type="entry name" value="BTB"/>
    <property type="match status" value="1"/>
</dbReference>
<accession>A0A9P3PTY8</accession>
<dbReference type="InterPro" id="IPR000210">
    <property type="entry name" value="BTB/POZ_dom"/>
</dbReference>
<dbReference type="EMBL" id="BRPK01000010">
    <property type="protein sequence ID" value="GLB41646.1"/>
    <property type="molecule type" value="Genomic_DNA"/>
</dbReference>
<dbReference type="AlphaFoldDB" id="A0A9P3PTY8"/>
<dbReference type="Proteomes" id="UP001063166">
    <property type="component" value="Unassembled WGS sequence"/>
</dbReference>
<organism evidence="2 3">
    <name type="scientific">Lyophyllum shimeji</name>
    <name type="common">Hon-shimeji</name>
    <name type="synonym">Tricholoma shimeji</name>
    <dbReference type="NCBI Taxonomy" id="47721"/>
    <lineage>
        <taxon>Eukaryota</taxon>
        <taxon>Fungi</taxon>
        <taxon>Dikarya</taxon>
        <taxon>Basidiomycota</taxon>
        <taxon>Agaricomycotina</taxon>
        <taxon>Agaricomycetes</taxon>
        <taxon>Agaricomycetidae</taxon>
        <taxon>Agaricales</taxon>
        <taxon>Tricholomatineae</taxon>
        <taxon>Lyophyllaceae</taxon>
        <taxon>Lyophyllum</taxon>
    </lineage>
</organism>
<keyword evidence="3" id="KW-1185">Reference proteome</keyword>
<dbReference type="InterPro" id="IPR011333">
    <property type="entry name" value="SKP1/BTB/POZ_sf"/>
</dbReference>
<evidence type="ECO:0000259" key="1">
    <source>
        <dbReference type="PROSITE" id="PS50097"/>
    </source>
</evidence>
<evidence type="ECO:0000313" key="3">
    <source>
        <dbReference type="Proteomes" id="UP001063166"/>
    </source>
</evidence>
<evidence type="ECO:0000313" key="2">
    <source>
        <dbReference type="EMBL" id="GLB41646.1"/>
    </source>
</evidence>
<dbReference type="Gene3D" id="3.30.710.10">
    <property type="entry name" value="Potassium Channel Kv1.1, Chain A"/>
    <property type="match status" value="1"/>
</dbReference>
<gene>
    <name evidence="2" type="ORF">LshimejAT787_1002460</name>
</gene>
<reference evidence="2" key="1">
    <citation type="submission" date="2022-07" db="EMBL/GenBank/DDBJ databases">
        <title>The genome of Lyophyllum shimeji provides insight into the initial evolution of ectomycorrhizal fungal genome.</title>
        <authorList>
            <person name="Kobayashi Y."/>
            <person name="Shibata T."/>
            <person name="Hirakawa H."/>
            <person name="Shigenobu S."/>
            <person name="Nishiyama T."/>
            <person name="Yamada A."/>
            <person name="Hasebe M."/>
            <person name="Kawaguchi M."/>
        </authorList>
    </citation>
    <scope>NUCLEOTIDE SEQUENCE</scope>
    <source>
        <strain evidence="2">AT787</strain>
    </source>
</reference>